<feature type="domain" description="MmyB-like transcription regulator ligand binding" evidence="1">
    <location>
        <begin position="107"/>
        <end position="262"/>
    </location>
</feature>
<dbReference type="GO" id="GO:0003677">
    <property type="term" value="F:DNA binding"/>
    <property type="evidence" value="ECO:0007669"/>
    <property type="project" value="InterPro"/>
</dbReference>
<dbReference type="InterPro" id="IPR001387">
    <property type="entry name" value="Cro/C1-type_HTH"/>
</dbReference>
<dbReference type="OrthoDB" id="3518652at2"/>
<dbReference type="Proteomes" id="UP000295764">
    <property type="component" value="Unassembled WGS sequence"/>
</dbReference>
<accession>A0A4R6DIS0</accession>
<reference evidence="2 3" key="1">
    <citation type="submission" date="2019-03" db="EMBL/GenBank/DDBJ databases">
        <title>Genomic analyses of the natural microbiome of Caenorhabditis elegans.</title>
        <authorList>
            <person name="Samuel B."/>
        </authorList>
    </citation>
    <scope>NUCLEOTIDE SEQUENCE [LARGE SCALE GENOMIC DNA]</scope>
    <source>
        <strain evidence="2 3">JUb65</strain>
    </source>
</reference>
<dbReference type="InterPro" id="IPR041413">
    <property type="entry name" value="MLTR_LBD"/>
</dbReference>
<dbReference type="Pfam" id="PF13560">
    <property type="entry name" value="HTH_31"/>
    <property type="match status" value="1"/>
</dbReference>
<dbReference type="RefSeq" id="WP_133519367.1">
    <property type="nucleotide sequence ID" value="NZ_SNVW01000004.1"/>
</dbReference>
<dbReference type="Gene3D" id="1.10.260.40">
    <property type="entry name" value="lambda repressor-like DNA-binding domains"/>
    <property type="match status" value="1"/>
</dbReference>
<evidence type="ECO:0000259" key="1">
    <source>
        <dbReference type="Pfam" id="PF17765"/>
    </source>
</evidence>
<comment type="caution">
    <text evidence="2">The sequence shown here is derived from an EMBL/GenBank/DDBJ whole genome shotgun (WGS) entry which is preliminary data.</text>
</comment>
<dbReference type="Gene3D" id="3.30.450.180">
    <property type="match status" value="1"/>
</dbReference>
<protein>
    <submittedName>
        <fullName evidence="2">Helix-turn-helix protein</fullName>
    </submittedName>
</protein>
<dbReference type="AlphaFoldDB" id="A0A4R6DIS0"/>
<name>A0A4R6DIS0_9MICO</name>
<evidence type="ECO:0000313" key="2">
    <source>
        <dbReference type="EMBL" id="TDN44666.1"/>
    </source>
</evidence>
<dbReference type="PANTHER" id="PTHR35010">
    <property type="entry name" value="BLL4672 PROTEIN-RELATED"/>
    <property type="match status" value="1"/>
</dbReference>
<dbReference type="EMBL" id="SNVW01000004">
    <property type="protein sequence ID" value="TDN44666.1"/>
    <property type="molecule type" value="Genomic_DNA"/>
</dbReference>
<dbReference type="SUPFAM" id="SSF47413">
    <property type="entry name" value="lambda repressor-like DNA-binding domains"/>
    <property type="match status" value="1"/>
</dbReference>
<sequence>MPSHASLVGEYLRARRDLTQPEDVGLPREPNRRVRGLRREEVAALAGISAEYYLRLEQGRDHQPSDQVIVCLGRALALDDVAVAYLRRLARPPIGPRRRGRNAADEPAIQRLLARRSDIPAFVVDDRLDVVASNPLAAALSPSMQVGANRLLRMFTEVDRDAYPDWRCRAQEMVAVLRRRADPTDPRIQELVGRLSIGDATFADMWARHDVHVYTSGTCIEHVEPFGSMEFEWEDLVIPGHDGLTVNLLYAPPGSPGAAVLAYLTEVIALGAGAVGR</sequence>
<proteinExistence type="predicted"/>
<dbReference type="PANTHER" id="PTHR35010:SF2">
    <property type="entry name" value="BLL4672 PROTEIN"/>
    <property type="match status" value="1"/>
</dbReference>
<gene>
    <name evidence="2" type="ORF">EDF64_10468</name>
</gene>
<evidence type="ECO:0000313" key="3">
    <source>
        <dbReference type="Proteomes" id="UP000295764"/>
    </source>
</evidence>
<dbReference type="CDD" id="cd00093">
    <property type="entry name" value="HTH_XRE"/>
    <property type="match status" value="1"/>
</dbReference>
<dbReference type="InterPro" id="IPR010982">
    <property type="entry name" value="Lambda_DNA-bd_dom_sf"/>
</dbReference>
<dbReference type="Pfam" id="PF17765">
    <property type="entry name" value="MLTR_LBD"/>
    <property type="match status" value="1"/>
</dbReference>
<organism evidence="2 3">
    <name type="scientific">Curtobacterium flaccumfaciens</name>
    <dbReference type="NCBI Taxonomy" id="2035"/>
    <lineage>
        <taxon>Bacteria</taxon>
        <taxon>Bacillati</taxon>
        <taxon>Actinomycetota</taxon>
        <taxon>Actinomycetes</taxon>
        <taxon>Micrococcales</taxon>
        <taxon>Microbacteriaceae</taxon>
        <taxon>Curtobacterium</taxon>
    </lineage>
</organism>